<organism evidence="2 3">
    <name type="scientific">Desulfitobacterium dehalogenans (strain ATCC 51507 / DSM 9161 / JW/IU-DC1)</name>
    <dbReference type="NCBI Taxonomy" id="756499"/>
    <lineage>
        <taxon>Bacteria</taxon>
        <taxon>Bacillati</taxon>
        <taxon>Bacillota</taxon>
        <taxon>Clostridia</taxon>
        <taxon>Eubacteriales</taxon>
        <taxon>Desulfitobacteriaceae</taxon>
        <taxon>Desulfitobacterium</taxon>
    </lineage>
</organism>
<proteinExistence type="predicted"/>
<dbReference type="Pfam" id="PF13489">
    <property type="entry name" value="Methyltransf_23"/>
    <property type="match status" value="1"/>
</dbReference>
<accession>I4ADR8</accession>
<dbReference type="HOGENOM" id="CLU_643600_0_0_9"/>
<gene>
    <name evidence="2" type="ordered locus">Desde_3836</name>
</gene>
<feature type="coiled-coil region" evidence="1">
    <location>
        <begin position="303"/>
        <end position="379"/>
    </location>
</feature>
<keyword evidence="3" id="KW-1185">Reference proteome</keyword>
<dbReference type="InterPro" id="IPR029063">
    <property type="entry name" value="SAM-dependent_MTases_sf"/>
</dbReference>
<protein>
    <submittedName>
        <fullName evidence="2">Methyltransferase family protein</fullName>
    </submittedName>
</protein>
<dbReference type="GO" id="GO:0008168">
    <property type="term" value="F:methyltransferase activity"/>
    <property type="evidence" value="ECO:0007669"/>
    <property type="project" value="UniProtKB-KW"/>
</dbReference>
<dbReference type="AlphaFoldDB" id="I4ADR8"/>
<dbReference type="KEGG" id="ddh:Desde_3836"/>
<dbReference type="eggNOG" id="COG4627">
    <property type="taxonomic scope" value="Bacteria"/>
</dbReference>
<keyword evidence="2" id="KW-0808">Transferase</keyword>
<dbReference type="GO" id="GO:0032259">
    <property type="term" value="P:methylation"/>
    <property type="evidence" value="ECO:0007669"/>
    <property type="project" value="UniProtKB-KW"/>
</dbReference>
<dbReference type="EMBL" id="CP003348">
    <property type="protein sequence ID" value="AFM02103.1"/>
    <property type="molecule type" value="Genomic_DNA"/>
</dbReference>
<dbReference type="CDD" id="cd02440">
    <property type="entry name" value="AdoMet_MTases"/>
    <property type="match status" value="1"/>
</dbReference>
<keyword evidence="2" id="KW-0489">Methyltransferase</keyword>
<sequence>MDNRKARIDSIIADKHSRVLEIGPLNWPLVTKDIYPNSFYCDIRSTQQVKALYSGNDYLNITGIHVDIDSIVDIDYVLKDSYRETFAGEEKFDYIVASHVIEHVEDILSFFQDITSVIKPGGSICIYYPDLRYCFDHFRQSASFRDAYDVYMRGCQETSRMVLDFYFKSIAENDPAVFWRAENLEELLPANSAVDAIEAYRKSLAGVRPDDVHFWPFTDQGFLYFLCDCIRAGLMPFTCVQFSPTQENTQEFFIELRLDTDPKKDRGHEIAALKAWIASLPPDFQNSKQLTLSRENPVLIAQNQELSSTNEALRKQNFELAAQNQELSSTNEALRKQNFELAVQNQEQESNIGWITIQMREQAARNDELVSLLEEEREQGCRLLQELQSVRSSFHSIENSTIWRVTRPARIVLDFIKKLFNRNKGE</sequence>
<evidence type="ECO:0000256" key="1">
    <source>
        <dbReference type="SAM" id="Coils"/>
    </source>
</evidence>
<dbReference type="RefSeq" id="WP_014795575.1">
    <property type="nucleotide sequence ID" value="NC_018017.1"/>
</dbReference>
<dbReference type="STRING" id="756499.Desde_3836"/>
<name>I4ADR8_DESDJ</name>
<evidence type="ECO:0000313" key="3">
    <source>
        <dbReference type="Proteomes" id="UP000006053"/>
    </source>
</evidence>
<dbReference type="SUPFAM" id="SSF53335">
    <property type="entry name" value="S-adenosyl-L-methionine-dependent methyltransferases"/>
    <property type="match status" value="1"/>
</dbReference>
<evidence type="ECO:0000313" key="2">
    <source>
        <dbReference type="EMBL" id="AFM02103.1"/>
    </source>
</evidence>
<dbReference type="Proteomes" id="UP000006053">
    <property type="component" value="Chromosome"/>
</dbReference>
<reference evidence="3" key="1">
    <citation type="submission" date="2012-06" db="EMBL/GenBank/DDBJ databases">
        <title>Complete sequence of Desulfitobacterium dehalogenans ATCC 51507.</title>
        <authorList>
            <person name="Lucas S."/>
            <person name="Han J."/>
            <person name="Lapidus A."/>
            <person name="Cheng J.-F."/>
            <person name="Goodwin L."/>
            <person name="Pitluck S."/>
            <person name="Peters L."/>
            <person name="Ovchinnikova G."/>
            <person name="Teshima H."/>
            <person name="Detter J.C."/>
            <person name="Han C."/>
            <person name="Tapia R."/>
            <person name="Land M."/>
            <person name="Hauser L."/>
            <person name="Kyrpides N."/>
            <person name="Ivanova N."/>
            <person name="Pagani I."/>
            <person name="Kruse T."/>
            <person name="de Vos W.M."/>
            <person name="Smidt H."/>
            <person name="Woyke T."/>
        </authorList>
    </citation>
    <scope>NUCLEOTIDE SEQUENCE [LARGE SCALE GENOMIC DNA]</scope>
    <source>
        <strain evidence="3">ATCC 51507 / DSM 9161 / JW/IU-DC1</strain>
    </source>
</reference>
<reference evidence="2 3" key="2">
    <citation type="journal article" date="2015" name="J. Bacteriol.">
        <title>Genomic, proteomic, and biochemical analysis of the organohalide respiratory pathway in Desulfitobacterium dehalogenans.</title>
        <authorList>
            <person name="Kruse T."/>
            <person name="van de Pas B.A."/>
            <person name="Atteia A."/>
            <person name="Krab K."/>
            <person name="Hagen W.R."/>
            <person name="Goodwin L."/>
            <person name="Chain P."/>
            <person name="Boeren S."/>
            <person name="Maphosa F."/>
            <person name="Schraa G."/>
            <person name="de Vos W.M."/>
            <person name="van der Oost J."/>
            <person name="Smidt H."/>
            <person name="Stams A.J."/>
        </authorList>
    </citation>
    <scope>NUCLEOTIDE SEQUENCE [LARGE SCALE GENOMIC DNA]</scope>
    <source>
        <strain evidence="3">ATCC 51507 / DSM 9161 / JW/IU-DC1</strain>
    </source>
</reference>
<dbReference type="OrthoDB" id="9179784at2"/>
<keyword evidence="1" id="KW-0175">Coiled coil</keyword>
<dbReference type="Gene3D" id="3.40.50.150">
    <property type="entry name" value="Vaccinia Virus protein VP39"/>
    <property type="match status" value="1"/>
</dbReference>